<dbReference type="EMBL" id="LT838813">
    <property type="protein sequence ID" value="SMD46154.1"/>
    <property type="molecule type" value="Genomic_DNA"/>
</dbReference>
<evidence type="ECO:0000313" key="1">
    <source>
        <dbReference type="EMBL" id="SMD46154.1"/>
    </source>
</evidence>
<dbReference type="STRING" id="758820.SAMN00777080_4834"/>
<dbReference type="Proteomes" id="UP000192333">
    <property type="component" value="Chromosome I"/>
</dbReference>
<protein>
    <submittedName>
        <fullName evidence="1">Uncharacterized protein</fullName>
    </submittedName>
</protein>
<sequence>MRLYAIFTILTCFIIFEAKSQQIPYSKKPSKMSKYEFLSLASESDSLTAVVNMFFRKRKSSTTAGWIVAGSATVISIVVGSAQATGQTIGAFGNFISGTPLEETNNSGGTIFLVGLAGGAAITTIGRSTYTKNKLYNVITEYQDTNKIPYQYASKLVPKDFYFKSR</sequence>
<gene>
    <name evidence="1" type="ORF">SAMN00777080_4834</name>
</gene>
<dbReference type="AlphaFoldDB" id="A0A1W2HBH0"/>
<proteinExistence type="predicted"/>
<evidence type="ECO:0000313" key="2">
    <source>
        <dbReference type="Proteomes" id="UP000192333"/>
    </source>
</evidence>
<keyword evidence="2" id="KW-1185">Reference proteome</keyword>
<accession>A0A1W2HBH0</accession>
<reference evidence="2" key="1">
    <citation type="submission" date="2017-04" db="EMBL/GenBank/DDBJ databases">
        <authorList>
            <person name="Varghese N."/>
            <person name="Submissions S."/>
        </authorList>
    </citation>
    <scope>NUCLEOTIDE SEQUENCE [LARGE SCALE GENOMIC DNA]</scope>
    <source>
        <strain evidence="2">DSM 16537</strain>
    </source>
</reference>
<organism evidence="1 2">
    <name type="scientific">Aquiflexum balticum DSM 16537</name>
    <dbReference type="NCBI Taxonomy" id="758820"/>
    <lineage>
        <taxon>Bacteria</taxon>
        <taxon>Pseudomonadati</taxon>
        <taxon>Bacteroidota</taxon>
        <taxon>Cytophagia</taxon>
        <taxon>Cytophagales</taxon>
        <taxon>Cyclobacteriaceae</taxon>
        <taxon>Aquiflexum</taxon>
    </lineage>
</organism>
<name>A0A1W2HBH0_9BACT</name>